<dbReference type="Proteomes" id="UP000000347">
    <property type="component" value="Chromosome"/>
</dbReference>
<dbReference type="HOGENOM" id="CLU_2714762_0_0_9"/>
<protein>
    <submittedName>
        <fullName evidence="2">Uncharacterized protein</fullName>
    </submittedName>
</protein>
<gene>
    <name evidence="2" type="ordered locus">COB47_2333</name>
</gene>
<evidence type="ECO:0000313" key="2">
    <source>
        <dbReference type="EMBL" id="ADL43569.1"/>
    </source>
</evidence>
<accession>D9THU4</accession>
<dbReference type="EMBL" id="CP002164">
    <property type="protein sequence ID" value="ADL43569.1"/>
    <property type="molecule type" value="Genomic_DNA"/>
</dbReference>
<feature type="transmembrane region" description="Helical" evidence="1">
    <location>
        <begin position="31"/>
        <end position="50"/>
    </location>
</feature>
<sequence>MMNIVFIVFVYSILFAIEYYILKRRYLQKEMFFTSFLILTGFILSLILNIKKNVPNPHVLIEKIFDKLFPLFM</sequence>
<name>D9THU4_CALOO</name>
<keyword evidence="1" id="KW-1133">Transmembrane helix</keyword>
<keyword evidence="1" id="KW-0812">Transmembrane</keyword>
<feature type="transmembrane region" description="Helical" evidence="1">
    <location>
        <begin position="6"/>
        <end position="22"/>
    </location>
</feature>
<reference evidence="2 3" key="1">
    <citation type="journal article" date="2010" name="J. Bacteriol.">
        <title>Complete genome sequence of the cellulolytic thermophile Caldicellulosiruptor obsidiansis OB47T.</title>
        <authorList>
            <person name="Elkins J.G."/>
            <person name="Lochner A."/>
            <person name="Hamilton-Brehm S.D."/>
            <person name="Davenport K.W."/>
            <person name="Podar M."/>
            <person name="Brown S.D."/>
            <person name="Land M.L."/>
            <person name="Hauser L.J."/>
            <person name="Klingeman D.M."/>
            <person name="Raman B."/>
            <person name="Goodwin L.A."/>
            <person name="Tapia R."/>
            <person name="Meincke L.J."/>
            <person name="Detter J.C."/>
            <person name="Bruce D.C."/>
            <person name="Han C.S."/>
            <person name="Palumbo A.V."/>
            <person name="Cottingham R.W."/>
            <person name="Keller M."/>
            <person name="Graham D.E."/>
        </authorList>
    </citation>
    <scope>NUCLEOTIDE SEQUENCE [LARGE SCALE GENOMIC DNA]</scope>
    <source>
        <strain evidence="3">ATCC BAA-2073 / strain OB47</strain>
    </source>
</reference>
<dbReference type="KEGG" id="cob:COB47_2333"/>
<keyword evidence="3" id="KW-1185">Reference proteome</keyword>
<evidence type="ECO:0000313" key="3">
    <source>
        <dbReference type="Proteomes" id="UP000000347"/>
    </source>
</evidence>
<dbReference type="AlphaFoldDB" id="D9THU4"/>
<dbReference type="STRING" id="608506.COB47_2333"/>
<keyword evidence="1" id="KW-0472">Membrane</keyword>
<dbReference type="RefSeq" id="WP_013291563.1">
    <property type="nucleotide sequence ID" value="NC_014392.1"/>
</dbReference>
<evidence type="ECO:0000256" key="1">
    <source>
        <dbReference type="SAM" id="Phobius"/>
    </source>
</evidence>
<organism evidence="2 3">
    <name type="scientific">Caldicellulosiruptor obsidiansis (strain ATCC BAA-2073 / JCM 16842 / OB47)</name>
    <dbReference type="NCBI Taxonomy" id="608506"/>
    <lineage>
        <taxon>Bacteria</taxon>
        <taxon>Bacillati</taxon>
        <taxon>Bacillota</taxon>
        <taxon>Bacillota incertae sedis</taxon>
        <taxon>Caldicellulosiruptorales</taxon>
        <taxon>Caldicellulosiruptoraceae</taxon>
        <taxon>Caldicellulosiruptor</taxon>
    </lineage>
</organism>
<proteinExistence type="predicted"/>